<dbReference type="CDD" id="cd07402">
    <property type="entry name" value="MPP_GpdQ"/>
    <property type="match status" value="1"/>
</dbReference>
<dbReference type="Proteomes" id="UP001055167">
    <property type="component" value="Unassembled WGS sequence"/>
</dbReference>
<sequence length="276" mass="29953">MLIAQITDLHVRPRGRPAYRVAETNMLVARAVGALLALEPRPDAVLVSGDLTDCGLAEEYEELRALLARLPMPVYVVPGNHDRRETLRDVLPAAYRPGARAGFVQYAVKDHPVRLIGLDTLVPGHGHGALCGDRLAFLEEALAAGDGRPTLVFLHHPPFVCGIAHMDAIRLIEGEARFRALIAAHGDVERVLCGHHHRPIQARYAGTIAQIAPSVAHQVALDLTPEHAGALVLEPPAYLLHRWEPGAGLVSHMAYVESFPGPYPFVLDADYPGQGR</sequence>
<dbReference type="InterPro" id="IPR050884">
    <property type="entry name" value="CNP_phosphodiesterase-III"/>
</dbReference>
<comment type="similarity">
    <text evidence="4">Belongs to the cyclic nucleotide phosphodiesterase class-III family.</text>
</comment>
<dbReference type="SUPFAM" id="SSF56300">
    <property type="entry name" value="Metallo-dependent phosphatases"/>
    <property type="match status" value="1"/>
</dbReference>
<evidence type="ECO:0000259" key="5">
    <source>
        <dbReference type="Pfam" id="PF00149"/>
    </source>
</evidence>
<dbReference type="InterPro" id="IPR042283">
    <property type="entry name" value="GpdQ_catalytic"/>
</dbReference>
<evidence type="ECO:0000256" key="4">
    <source>
        <dbReference type="ARBA" id="ARBA00025742"/>
    </source>
</evidence>
<dbReference type="Pfam" id="PF00149">
    <property type="entry name" value="Metallophos"/>
    <property type="match status" value="1"/>
</dbReference>
<evidence type="ECO:0000256" key="3">
    <source>
        <dbReference type="ARBA" id="ARBA00023004"/>
    </source>
</evidence>
<dbReference type="EMBL" id="BPQH01000029">
    <property type="protein sequence ID" value="GJD53387.1"/>
    <property type="molecule type" value="Genomic_DNA"/>
</dbReference>
<dbReference type="InterPro" id="IPR042281">
    <property type="entry name" value="GpdQ_beta-strand"/>
</dbReference>
<organism evidence="6 7">
    <name type="scientific">Methylobacterium crusticola</name>
    <dbReference type="NCBI Taxonomy" id="1697972"/>
    <lineage>
        <taxon>Bacteria</taxon>
        <taxon>Pseudomonadati</taxon>
        <taxon>Pseudomonadota</taxon>
        <taxon>Alphaproteobacteria</taxon>
        <taxon>Hyphomicrobiales</taxon>
        <taxon>Methylobacteriaceae</taxon>
        <taxon>Methylobacterium</taxon>
    </lineage>
</organism>
<dbReference type="InterPro" id="IPR026575">
    <property type="entry name" value="GpdQ/CpdA-like"/>
</dbReference>
<keyword evidence="2" id="KW-0378">Hydrolase</keyword>
<dbReference type="RefSeq" id="WP_128564611.1">
    <property type="nucleotide sequence ID" value="NZ_BPQH01000029.1"/>
</dbReference>
<evidence type="ECO:0000313" key="7">
    <source>
        <dbReference type="Proteomes" id="UP001055167"/>
    </source>
</evidence>
<evidence type="ECO:0000256" key="2">
    <source>
        <dbReference type="ARBA" id="ARBA00022801"/>
    </source>
</evidence>
<proteinExistence type="inferred from homology"/>
<evidence type="ECO:0000256" key="1">
    <source>
        <dbReference type="ARBA" id="ARBA00022723"/>
    </source>
</evidence>
<dbReference type="InterPro" id="IPR029052">
    <property type="entry name" value="Metallo-depent_PP-like"/>
</dbReference>
<evidence type="ECO:0000313" key="6">
    <source>
        <dbReference type="EMBL" id="GJD53387.1"/>
    </source>
</evidence>
<gene>
    <name evidence="6" type="primary">cpdA_6</name>
    <name evidence="6" type="ORF">OPKNFCMD_6162</name>
</gene>
<accession>A0ABQ4R7J8</accession>
<dbReference type="InterPro" id="IPR004843">
    <property type="entry name" value="Calcineurin-like_PHP"/>
</dbReference>
<dbReference type="PANTHER" id="PTHR42988:SF2">
    <property type="entry name" value="CYCLIC NUCLEOTIDE PHOSPHODIESTERASE CBUA0032-RELATED"/>
    <property type="match status" value="1"/>
</dbReference>
<dbReference type="Gene3D" id="3.30.750.180">
    <property type="entry name" value="GpdQ, beta-strand dimerisation domain"/>
    <property type="match status" value="1"/>
</dbReference>
<reference evidence="6" key="1">
    <citation type="journal article" date="2021" name="Front. Microbiol.">
        <title>Comprehensive Comparative Genomics and Phenotyping of Methylobacterium Species.</title>
        <authorList>
            <person name="Alessa O."/>
            <person name="Ogura Y."/>
            <person name="Fujitani Y."/>
            <person name="Takami H."/>
            <person name="Hayashi T."/>
            <person name="Sahin N."/>
            <person name="Tani A."/>
        </authorList>
    </citation>
    <scope>NUCLEOTIDE SEQUENCE</scope>
    <source>
        <strain evidence="6">KCTC 52305</strain>
    </source>
</reference>
<dbReference type="PANTHER" id="PTHR42988">
    <property type="entry name" value="PHOSPHOHYDROLASE"/>
    <property type="match status" value="1"/>
</dbReference>
<keyword evidence="1" id="KW-0479">Metal-binding</keyword>
<keyword evidence="7" id="KW-1185">Reference proteome</keyword>
<feature type="domain" description="Calcineurin-like phosphoesterase" evidence="5">
    <location>
        <begin position="1"/>
        <end position="199"/>
    </location>
</feature>
<keyword evidence="3" id="KW-0408">Iron</keyword>
<comment type="caution">
    <text evidence="6">The sequence shown here is derived from an EMBL/GenBank/DDBJ whole genome shotgun (WGS) entry which is preliminary data.</text>
</comment>
<protein>
    <submittedName>
        <fullName evidence="6">3',5'-cyclic adenosine monophosphate phosphodiesterase CpdA</fullName>
    </submittedName>
</protein>
<name>A0ABQ4R7J8_9HYPH</name>
<reference evidence="6" key="2">
    <citation type="submission" date="2021-08" db="EMBL/GenBank/DDBJ databases">
        <authorList>
            <person name="Tani A."/>
            <person name="Ola A."/>
            <person name="Ogura Y."/>
            <person name="Katsura K."/>
            <person name="Hayashi T."/>
        </authorList>
    </citation>
    <scope>NUCLEOTIDE SEQUENCE</scope>
    <source>
        <strain evidence="6">KCTC 52305</strain>
    </source>
</reference>
<dbReference type="Gene3D" id="3.60.21.40">
    <property type="entry name" value="GpdQ, catalytic alpha/beta sandwich domain"/>
    <property type="match status" value="1"/>
</dbReference>